<accession>A0A0K2TKE2</accession>
<dbReference type="EMBL" id="HACA01008615">
    <property type="protein sequence ID" value="CDW25976.1"/>
    <property type="molecule type" value="Transcribed_RNA"/>
</dbReference>
<sequence>MLGPYPNLEIATTRFRRKEKIIFLNYYCYSALLN</sequence>
<dbReference type="AlphaFoldDB" id="A0A0K2TKE2"/>
<evidence type="ECO:0000313" key="1">
    <source>
        <dbReference type="EMBL" id="CDW25976.1"/>
    </source>
</evidence>
<organism evidence="1">
    <name type="scientific">Lepeophtheirus salmonis</name>
    <name type="common">Salmon louse</name>
    <name type="synonym">Caligus salmonis</name>
    <dbReference type="NCBI Taxonomy" id="72036"/>
    <lineage>
        <taxon>Eukaryota</taxon>
        <taxon>Metazoa</taxon>
        <taxon>Ecdysozoa</taxon>
        <taxon>Arthropoda</taxon>
        <taxon>Crustacea</taxon>
        <taxon>Multicrustacea</taxon>
        <taxon>Hexanauplia</taxon>
        <taxon>Copepoda</taxon>
        <taxon>Siphonostomatoida</taxon>
        <taxon>Caligidae</taxon>
        <taxon>Lepeophtheirus</taxon>
    </lineage>
</organism>
<protein>
    <submittedName>
        <fullName evidence="1">Uncharacterized protein</fullName>
    </submittedName>
</protein>
<name>A0A0K2TKE2_LEPSM</name>
<proteinExistence type="predicted"/>
<reference evidence="1" key="1">
    <citation type="submission" date="2014-05" db="EMBL/GenBank/DDBJ databases">
        <authorList>
            <person name="Chronopoulou M."/>
        </authorList>
    </citation>
    <scope>NUCLEOTIDE SEQUENCE</scope>
    <source>
        <tissue evidence="1">Whole organism</tissue>
    </source>
</reference>